<name>A0ABP1RRE1_9HEXA</name>
<comment type="subcellular location">
    <subcellularLocation>
        <location evidence="1">Secreted</location>
    </subcellularLocation>
</comment>
<evidence type="ECO:0000256" key="9">
    <source>
        <dbReference type="SAM" id="MobiDB-lite"/>
    </source>
</evidence>
<dbReference type="InterPro" id="IPR042307">
    <property type="entry name" value="Reeler_sf"/>
</dbReference>
<evidence type="ECO:0000313" key="12">
    <source>
        <dbReference type="EMBL" id="CAL8133649.1"/>
    </source>
</evidence>
<dbReference type="EMBL" id="CAXLJM020000101">
    <property type="protein sequence ID" value="CAL8133649.1"/>
    <property type="molecule type" value="Genomic_DNA"/>
</dbReference>
<protein>
    <recommendedName>
        <fullName evidence="11">Reelin domain-containing protein</fullName>
    </recommendedName>
</protein>
<dbReference type="Proteomes" id="UP001642540">
    <property type="component" value="Unassembled WGS sequence"/>
</dbReference>
<evidence type="ECO:0000256" key="5">
    <source>
        <dbReference type="ARBA" id="ARBA00022588"/>
    </source>
</evidence>
<keyword evidence="8" id="KW-0044">Antibiotic</keyword>
<dbReference type="InterPro" id="IPR002861">
    <property type="entry name" value="Reeler_dom"/>
</dbReference>
<evidence type="ECO:0000256" key="3">
    <source>
        <dbReference type="ARBA" id="ARBA00022525"/>
    </source>
</evidence>
<accession>A0ABP1RRE1</accession>
<keyword evidence="3" id="KW-0964">Secreted</keyword>
<gene>
    <name evidence="12" type="ORF">ODALV1_LOCUS25160</name>
</gene>
<proteinExistence type="inferred from homology"/>
<keyword evidence="6 10" id="KW-0732">Signal</keyword>
<dbReference type="PROSITE" id="PS51019">
    <property type="entry name" value="REELIN"/>
    <property type="match status" value="1"/>
</dbReference>
<feature type="chain" id="PRO_5047515140" description="Reelin domain-containing protein" evidence="10">
    <location>
        <begin position="20"/>
        <end position="227"/>
    </location>
</feature>
<keyword evidence="13" id="KW-1185">Reference proteome</keyword>
<dbReference type="Gene3D" id="2.60.40.4060">
    <property type="entry name" value="Reeler domain"/>
    <property type="match status" value="1"/>
</dbReference>
<dbReference type="CDD" id="cd08544">
    <property type="entry name" value="Reeler"/>
    <property type="match status" value="1"/>
</dbReference>
<dbReference type="InterPro" id="IPR051237">
    <property type="entry name" value="Ferric-chelate_Red/DefProt"/>
</dbReference>
<evidence type="ECO:0000256" key="6">
    <source>
        <dbReference type="ARBA" id="ARBA00022729"/>
    </source>
</evidence>
<evidence type="ECO:0000259" key="11">
    <source>
        <dbReference type="PROSITE" id="PS51019"/>
    </source>
</evidence>
<sequence length="227" mass="24026">MDLVFLSVCLLQSVFFASGFHTGAPDQACSTMIPGHGPPPQTGQSPFRLLIPTATSDVKSGEPVDITISAPTAGPAFKGFLIQVRARGGSEAVGEFQPDSDPSNAQPVACFGKANSAMTHKINDTKAQVKLRWTPPANSDTVEYEPIMTVVLQQDTFWVKEKGPTIKVQGGKSSSGSPSSSSAENNEVTRDTEANSSDPNPPSHAAAVTHSITITQAQNSWYTYSDD</sequence>
<feature type="region of interest" description="Disordered" evidence="9">
    <location>
        <begin position="166"/>
        <end position="206"/>
    </location>
</feature>
<comment type="similarity">
    <text evidence="2">Belongs to the insect defense protein family.</text>
</comment>
<evidence type="ECO:0000313" key="13">
    <source>
        <dbReference type="Proteomes" id="UP001642540"/>
    </source>
</evidence>
<keyword evidence="5" id="KW-0399">Innate immunity</keyword>
<evidence type="ECO:0000256" key="8">
    <source>
        <dbReference type="ARBA" id="ARBA00023022"/>
    </source>
</evidence>
<dbReference type="PANTHER" id="PTHR45828:SF9">
    <property type="entry name" value="CELL WALL INTEGRITY AND STRESS RESPONSE COMPONENT 4-LIKE-RELATED"/>
    <property type="match status" value="1"/>
</dbReference>
<evidence type="ECO:0000256" key="1">
    <source>
        <dbReference type="ARBA" id="ARBA00004613"/>
    </source>
</evidence>
<keyword evidence="4" id="KW-0929">Antimicrobial</keyword>
<feature type="signal peptide" evidence="10">
    <location>
        <begin position="1"/>
        <end position="19"/>
    </location>
</feature>
<keyword evidence="7" id="KW-0391">Immunity</keyword>
<evidence type="ECO:0000256" key="2">
    <source>
        <dbReference type="ARBA" id="ARBA00008501"/>
    </source>
</evidence>
<comment type="caution">
    <text evidence="12">The sequence shown here is derived from an EMBL/GenBank/DDBJ whole genome shotgun (WGS) entry which is preliminary data.</text>
</comment>
<feature type="compositionally biased region" description="Low complexity" evidence="9">
    <location>
        <begin position="170"/>
        <end position="182"/>
    </location>
</feature>
<evidence type="ECO:0000256" key="4">
    <source>
        <dbReference type="ARBA" id="ARBA00022529"/>
    </source>
</evidence>
<reference evidence="12 13" key="1">
    <citation type="submission" date="2024-08" db="EMBL/GenBank/DDBJ databases">
        <authorList>
            <person name="Cucini C."/>
            <person name="Frati F."/>
        </authorList>
    </citation>
    <scope>NUCLEOTIDE SEQUENCE [LARGE SCALE GENOMIC DNA]</scope>
</reference>
<dbReference type="Pfam" id="PF02014">
    <property type="entry name" value="Reeler"/>
    <property type="match status" value="1"/>
</dbReference>
<feature type="domain" description="Reelin" evidence="11">
    <location>
        <begin position="14"/>
        <end position="182"/>
    </location>
</feature>
<evidence type="ECO:0000256" key="10">
    <source>
        <dbReference type="SAM" id="SignalP"/>
    </source>
</evidence>
<dbReference type="PANTHER" id="PTHR45828">
    <property type="entry name" value="CYTOCHROME B561/FERRIC REDUCTASE TRANSMEMBRANE"/>
    <property type="match status" value="1"/>
</dbReference>
<evidence type="ECO:0000256" key="7">
    <source>
        <dbReference type="ARBA" id="ARBA00022859"/>
    </source>
</evidence>
<organism evidence="12 13">
    <name type="scientific">Orchesella dallaii</name>
    <dbReference type="NCBI Taxonomy" id="48710"/>
    <lineage>
        <taxon>Eukaryota</taxon>
        <taxon>Metazoa</taxon>
        <taxon>Ecdysozoa</taxon>
        <taxon>Arthropoda</taxon>
        <taxon>Hexapoda</taxon>
        <taxon>Collembola</taxon>
        <taxon>Entomobryomorpha</taxon>
        <taxon>Entomobryoidea</taxon>
        <taxon>Orchesellidae</taxon>
        <taxon>Orchesellinae</taxon>
        <taxon>Orchesella</taxon>
    </lineage>
</organism>